<feature type="transmembrane region" description="Helical" evidence="6">
    <location>
        <begin position="359"/>
        <end position="382"/>
    </location>
</feature>
<feature type="transmembrane region" description="Helical" evidence="6">
    <location>
        <begin position="52"/>
        <end position="71"/>
    </location>
</feature>
<comment type="subcellular location">
    <subcellularLocation>
        <location evidence="1">Membrane</location>
        <topology evidence="1">Multi-pass membrane protein</topology>
    </subcellularLocation>
</comment>
<evidence type="ECO:0000256" key="5">
    <source>
        <dbReference type="ARBA" id="ARBA00023136"/>
    </source>
</evidence>
<comment type="caution">
    <text evidence="8">The sequence shown here is derived from an EMBL/GenBank/DDBJ whole genome shotgun (WGS) entry which is preliminary data.</text>
</comment>
<accession>A0ABS5W6H5</accession>
<organism evidence="8 9">
    <name type="scientific">Croceibacterium selenioxidans</name>
    <dbReference type="NCBI Taxonomy" id="2838833"/>
    <lineage>
        <taxon>Bacteria</taxon>
        <taxon>Pseudomonadati</taxon>
        <taxon>Pseudomonadota</taxon>
        <taxon>Alphaproteobacteria</taxon>
        <taxon>Sphingomonadales</taxon>
        <taxon>Erythrobacteraceae</taxon>
        <taxon>Croceibacterium</taxon>
    </lineage>
</organism>
<evidence type="ECO:0000256" key="6">
    <source>
        <dbReference type="SAM" id="Phobius"/>
    </source>
</evidence>
<feature type="transmembrane region" description="Helical" evidence="6">
    <location>
        <begin position="296"/>
        <end position="318"/>
    </location>
</feature>
<dbReference type="Gene3D" id="1.20.1250.20">
    <property type="entry name" value="MFS general substrate transporter like domains"/>
    <property type="match status" value="2"/>
</dbReference>
<feature type="transmembrane region" description="Helical" evidence="6">
    <location>
        <begin position="108"/>
        <end position="129"/>
    </location>
</feature>
<protein>
    <submittedName>
        <fullName evidence="8">MFS transporter</fullName>
    </submittedName>
</protein>
<dbReference type="Pfam" id="PF07690">
    <property type="entry name" value="MFS_1"/>
    <property type="match status" value="1"/>
</dbReference>
<evidence type="ECO:0000313" key="8">
    <source>
        <dbReference type="EMBL" id="MBT2135348.1"/>
    </source>
</evidence>
<keyword evidence="5 6" id="KW-0472">Membrane</keyword>
<dbReference type="SUPFAM" id="SSF103473">
    <property type="entry name" value="MFS general substrate transporter"/>
    <property type="match status" value="1"/>
</dbReference>
<keyword evidence="2" id="KW-0813">Transport</keyword>
<dbReference type="InterPro" id="IPR020846">
    <property type="entry name" value="MFS_dom"/>
</dbReference>
<dbReference type="InterPro" id="IPR044770">
    <property type="entry name" value="MFS_spinster-like"/>
</dbReference>
<dbReference type="EMBL" id="JAHFVK010000002">
    <property type="protein sequence ID" value="MBT2135348.1"/>
    <property type="molecule type" value="Genomic_DNA"/>
</dbReference>
<gene>
    <name evidence="8" type="ORF">KK137_13500</name>
</gene>
<feature type="transmembrane region" description="Helical" evidence="6">
    <location>
        <begin position="394"/>
        <end position="415"/>
    </location>
</feature>
<keyword evidence="4 6" id="KW-1133">Transmembrane helix</keyword>
<dbReference type="PROSITE" id="PS50850">
    <property type="entry name" value="MFS"/>
    <property type="match status" value="1"/>
</dbReference>
<reference evidence="8 9" key="1">
    <citation type="submission" date="2021-05" db="EMBL/GenBank/DDBJ databases">
        <title>Croceibacterium sp. LX-88 genome sequence.</title>
        <authorList>
            <person name="Luo X."/>
        </authorList>
    </citation>
    <scope>NUCLEOTIDE SEQUENCE [LARGE SCALE GENOMIC DNA]</scope>
    <source>
        <strain evidence="8 9">LX-88</strain>
    </source>
</reference>
<evidence type="ECO:0000256" key="2">
    <source>
        <dbReference type="ARBA" id="ARBA00022448"/>
    </source>
</evidence>
<dbReference type="Proteomes" id="UP000811255">
    <property type="component" value="Unassembled WGS sequence"/>
</dbReference>
<feature type="transmembrane region" description="Helical" evidence="6">
    <location>
        <begin position="83"/>
        <end position="102"/>
    </location>
</feature>
<feature type="transmembrane region" description="Helical" evidence="6">
    <location>
        <begin position="173"/>
        <end position="191"/>
    </location>
</feature>
<evidence type="ECO:0000256" key="3">
    <source>
        <dbReference type="ARBA" id="ARBA00022692"/>
    </source>
</evidence>
<feature type="transmembrane region" description="Helical" evidence="6">
    <location>
        <begin position="141"/>
        <end position="167"/>
    </location>
</feature>
<evidence type="ECO:0000313" key="9">
    <source>
        <dbReference type="Proteomes" id="UP000811255"/>
    </source>
</evidence>
<dbReference type="RefSeq" id="WP_214537060.1">
    <property type="nucleotide sequence ID" value="NZ_JAHFVK010000002.1"/>
</dbReference>
<evidence type="ECO:0000259" key="7">
    <source>
        <dbReference type="PROSITE" id="PS50850"/>
    </source>
</evidence>
<keyword evidence="9" id="KW-1185">Reference proteome</keyword>
<feature type="domain" description="Major facilitator superfamily (MFS) profile" evidence="7">
    <location>
        <begin position="16"/>
        <end position="417"/>
    </location>
</feature>
<dbReference type="InterPro" id="IPR011701">
    <property type="entry name" value="MFS"/>
</dbReference>
<name>A0ABS5W6H5_9SPHN</name>
<keyword evidence="3 6" id="KW-0812">Transmembrane</keyword>
<proteinExistence type="predicted"/>
<dbReference type="PANTHER" id="PTHR23505:SF79">
    <property type="entry name" value="PROTEIN SPINSTER"/>
    <property type="match status" value="1"/>
</dbReference>
<evidence type="ECO:0000256" key="1">
    <source>
        <dbReference type="ARBA" id="ARBA00004141"/>
    </source>
</evidence>
<feature type="transmembrane region" description="Helical" evidence="6">
    <location>
        <begin position="225"/>
        <end position="245"/>
    </location>
</feature>
<dbReference type="InterPro" id="IPR036259">
    <property type="entry name" value="MFS_trans_sf"/>
</dbReference>
<dbReference type="PANTHER" id="PTHR23505">
    <property type="entry name" value="SPINSTER"/>
    <property type="match status" value="1"/>
</dbReference>
<feature type="transmembrane region" description="Helical" evidence="6">
    <location>
        <begin position="324"/>
        <end position="347"/>
    </location>
</feature>
<evidence type="ECO:0000256" key="4">
    <source>
        <dbReference type="ARBA" id="ARBA00022989"/>
    </source>
</evidence>
<sequence>MNEDAPSVSRRTAVWVLFLLFLANVLNAGDRGLLGLVTEQVRGELSLSDTQMSLANGLFFTVFNLVGGLFLSRMIDRGNRTRILAFGIAGWSIATAATGLATDFATLAIARIGVGIGEATAFPAAMSLIPDLFRAQARGRAVAVFQSSAFIGIVGGAIAAGVLAAAIGWRAMFFWAGGVGVVLALVMLATATEPARGEDARPAAPAGTFADLSQGLLRLWHSPGLARLVVGYGTASMLTSVLAAWGPAFLQRSHDVPLSQVGVAIGPAVGIGGITGTLFAGFLADAVRRRTGSAAATLWLPIVTLPLSVPCVLGFAFLPSLSLAMASAALMNFLLACAIIPSINFAVESAAPGDRGLTATVMLAAAGLIGSTLGPFIVGVLSDYLNPTLGEESLRYGIAAMAAAPLVGTAFIVAARISTGRAQAESLARSAINS</sequence>
<feature type="transmembrane region" description="Helical" evidence="6">
    <location>
        <begin position="265"/>
        <end position="284"/>
    </location>
</feature>